<evidence type="ECO:0000313" key="2">
    <source>
        <dbReference type="RefSeq" id="XP_075112110.1"/>
    </source>
</evidence>
<keyword evidence="1" id="KW-1185">Reference proteome</keyword>
<evidence type="ECO:0000313" key="1">
    <source>
        <dbReference type="Proteomes" id="UP000790787"/>
    </source>
</evidence>
<sequence length="216" mass="24333">MAIEDNSSPSDAPHTRATGTSTFTAGTTSFPIIDHNHPLYLQPTDTPGSSLISLQLNGSDNYALWSSATRVGLLGKSKLGFVYGHFPKSSFELALHDLWEKVNDVVLLWIMNSVRPGLLSSVLYAFDAHNVWKDLKERFDKVNGFRILYLHREIHTLTQDTMTVTDYFTKLKDLLDEFDALLPCPGCPCPESKKYAQHFESNRLLQFLMGLNESYS</sequence>
<reference evidence="1" key="1">
    <citation type="journal article" date="2014" name="Nat. Commun.">
        <title>The tobacco genome sequence and its comparison with those of tomato and potato.</title>
        <authorList>
            <person name="Sierro N."/>
            <person name="Battey J.N."/>
            <person name="Ouadi S."/>
            <person name="Bakaher N."/>
            <person name="Bovet L."/>
            <person name="Willig A."/>
            <person name="Goepfert S."/>
            <person name="Peitsch M.C."/>
            <person name="Ivanov N.V."/>
        </authorList>
    </citation>
    <scope>NUCLEOTIDE SEQUENCE [LARGE SCALE GENOMIC DNA]</scope>
</reference>
<dbReference type="Proteomes" id="UP000790787">
    <property type="component" value="Chromosome 6"/>
</dbReference>
<proteinExistence type="predicted"/>
<accession>A0AC58URJ5</accession>
<gene>
    <name evidence="2" type="primary">LOC142182086</name>
</gene>
<reference evidence="2" key="2">
    <citation type="submission" date="2025-08" db="UniProtKB">
        <authorList>
            <consortium name="RefSeq"/>
        </authorList>
    </citation>
    <scope>IDENTIFICATION</scope>
    <source>
        <tissue evidence="2">Leaf</tissue>
    </source>
</reference>
<name>A0AC58URJ5_TOBAC</name>
<organism evidence="1 2">
    <name type="scientific">Nicotiana tabacum</name>
    <name type="common">Common tobacco</name>
    <dbReference type="NCBI Taxonomy" id="4097"/>
    <lineage>
        <taxon>Eukaryota</taxon>
        <taxon>Viridiplantae</taxon>
        <taxon>Streptophyta</taxon>
        <taxon>Embryophyta</taxon>
        <taxon>Tracheophyta</taxon>
        <taxon>Spermatophyta</taxon>
        <taxon>Magnoliopsida</taxon>
        <taxon>eudicotyledons</taxon>
        <taxon>Gunneridae</taxon>
        <taxon>Pentapetalae</taxon>
        <taxon>asterids</taxon>
        <taxon>lamiids</taxon>
        <taxon>Solanales</taxon>
        <taxon>Solanaceae</taxon>
        <taxon>Nicotianoideae</taxon>
        <taxon>Nicotianeae</taxon>
        <taxon>Nicotiana</taxon>
    </lineage>
</organism>
<protein>
    <submittedName>
        <fullName evidence="2">Uncharacterized protein LOC142182086</fullName>
    </submittedName>
</protein>
<dbReference type="RefSeq" id="XP_075112110.1">
    <property type="nucleotide sequence ID" value="XM_075256009.1"/>
</dbReference>